<keyword evidence="2" id="KW-0732">Signal</keyword>
<evidence type="ECO:0008006" key="5">
    <source>
        <dbReference type="Google" id="ProtNLM"/>
    </source>
</evidence>
<evidence type="ECO:0000313" key="4">
    <source>
        <dbReference type="Proteomes" id="UP000521943"/>
    </source>
</evidence>
<gene>
    <name evidence="3" type="ORF">DFP72DRAFT_1048985</name>
</gene>
<name>A0A8H6M249_9AGAR</name>
<dbReference type="PANTHER" id="PTHR37487:SF2">
    <property type="entry name" value="EXPRESSED PROTEIN"/>
    <property type="match status" value="1"/>
</dbReference>
<accession>A0A8H6M249</accession>
<feature type="compositionally biased region" description="Low complexity" evidence="1">
    <location>
        <begin position="130"/>
        <end position="200"/>
    </location>
</feature>
<evidence type="ECO:0000313" key="3">
    <source>
        <dbReference type="EMBL" id="KAF6749481.1"/>
    </source>
</evidence>
<dbReference type="PANTHER" id="PTHR37487">
    <property type="entry name" value="CHROMOSOME 1, WHOLE GENOME SHOTGUN SEQUENCE"/>
    <property type="match status" value="1"/>
</dbReference>
<dbReference type="Proteomes" id="UP000521943">
    <property type="component" value="Unassembled WGS sequence"/>
</dbReference>
<protein>
    <recommendedName>
        <fullName evidence="5">Ser-Thr-rich glycosyl-phosphatidyl-inositol-anchored membrane family-domain-containing protein</fullName>
    </recommendedName>
</protein>
<dbReference type="OrthoDB" id="3362246at2759"/>
<dbReference type="EMBL" id="JACGCI010000063">
    <property type="protein sequence ID" value="KAF6749481.1"/>
    <property type="molecule type" value="Genomic_DNA"/>
</dbReference>
<sequence length="222" mass="21245">MKFFAVAVALISVVPAISALTINTPTGVVPCQPILLTYGSGVPPYYLSILPGGQVSSAPLHIWDPTNAESMTWVVDLPSGTSISLAVKDSTGAQAYSDAVTILGNGDTSCLNQASSSNAAAGTRPANSKSSSATHGASSASASSATRAASSGTATAHPAGTSGTAVAGTVGAHPSATQSASSNAAAGGSGGTTTSSSSGANRVTTGAYGVGAAFGLIGALLL</sequence>
<keyword evidence="4" id="KW-1185">Reference proteome</keyword>
<feature type="region of interest" description="Disordered" evidence="1">
    <location>
        <begin position="115"/>
        <end position="202"/>
    </location>
</feature>
<feature type="signal peptide" evidence="2">
    <location>
        <begin position="1"/>
        <end position="19"/>
    </location>
</feature>
<organism evidence="3 4">
    <name type="scientific">Ephemerocybe angulata</name>
    <dbReference type="NCBI Taxonomy" id="980116"/>
    <lineage>
        <taxon>Eukaryota</taxon>
        <taxon>Fungi</taxon>
        <taxon>Dikarya</taxon>
        <taxon>Basidiomycota</taxon>
        <taxon>Agaricomycotina</taxon>
        <taxon>Agaricomycetes</taxon>
        <taxon>Agaricomycetidae</taxon>
        <taxon>Agaricales</taxon>
        <taxon>Agaricineae</taxon>
        <taxon>Psathyrellaceae</taxon>
        <taxon>Ephemerocybe</taxon>
    </lineage>
</organism>
<reference evidence="3 4" key="1">
    <citation type="submission" date="2020-07" db="EMBL/GenBank/DDBJ databases">
        <title>Comparative genomics of pyrophilous fungi reveals a link between fire events and developmental genes.</title>
        <authorList>
            <consortium name="DOE Joint Genome Institute"/>
            <person name="Steindorff A.S."/>
            <person name="Carver A."/>
            <person name="Calhoun S."/>
            <person name="Stillman K."/>
            <person name="Liu H."/>
            <person name="Lipzen A."/>
            <person name="Pangilinan J."/>
            <person name="Labutti K."/>
            <person name="Bruns T.D."/>
            <person name="Grigoriev I.V."/>
        </authorList>
    </citation>
    <scope>NUCLEOTIDE SEQUENCE [LARGE SCALE GENOMIC DNA]</scope>
    <source>
        <strain evidence="3 4">CBS 144469</strain>
    </source>
</reference>
<feature type="chain" id="PRO_5034369545" description="Ser-Thr-rich glycosyl-phosphatidyl-inositol-anchored membrane family-domain-containing protein" evidence="2">
    <location>
        <begin position="20"/>
        <end position="222"/>
    </location>
</feature>
<comment type="caution">
    <text evidence="3">The sequence shown here is derived from an EMBL/GenBank/DDBJ whole genome shotgun (WGS) entry which is preliminary data.</text>
</comment>
<evidence type="ECO:0000256" key="2">
    <source>
        <dbReference type="SAM" id="SignalP"/>
    </source>
</evidence>
<feature type="compositionally biased region" description="Polar residues" evidence="1">
    <location>
        <begin position="115"/>
        <end position="129"/>
    </location>
</feature>
<proteinExistence type="predicted"/>
<evidence type="ECO:0000256" key="1">
    <source>
        <dbReference type="SAM" id="MobiDB-lite"/>
    </source>
</evidence>
<dbReference type="AlphaFoldDB" id="A0A8H6M249"/>